<dbReference type="SUPFAM" id="SSF101936">
    <property type="entry name" value="DNA-binding pseudobarrel domain"/>
    <property type="match status" value="2"/>
</dbReference>
<keyword evidence="5" id="KW-0539">Nucleus</keyword>
<evidence type="ECO:0000256" key="5">
    <source>
        <dbReference type="ARBA" id="ARBA00023242"/>
    </source>
</evidence>
<feature type="compositionally biased region" description="Low complexity" evidence="6">
    <location>
        <begin position="53"/>
        <end position="88"/>
    </location>
</feature>
<dbReference type="GO" id="GO:0003677">
    <property type="term" value="F:DNA binding"/>
    <property type="evidence" value="ECO:0007669"/>
    <property type="project" value="UniProtKB-KW"/>
</dbReference>
<keyword evidence="3" id="KW-0238">DNA-binding</keyword>
<feature type="domain" description="TF-B3" evidence="7">
    <location>
        <begin position="96"/>
        <end position="199"/>
    </location>
</feature>
<accession>N1QWS7</accession>
<evidence type="ECO:0000256" key="6">
    <source>
        <dbReference type="SAM" id="MobiDB-lite"/>
    </source>
</evidence>
<feature type="domain" description="TF-B3" evidence="7">
    <location>
        <begin position="1"/>
        <end position="40"/>
    </location>
</feature>
<dbReference type="Pfam" id="PF02362">
    <property type="entry name" value="B3"/>
    <property type="match status" value="1"/>
</dbReference>
<evidence type="ECO:0000256" key="3">
    <source>
        <dbReference type="ARBA" id="ARBA00023125"/>
    </source>
</evidence>
<dbReference type="SMART" id="SM01019">
    <property type="entry name" value="B3"/>
    <property type="match status" value="1"/>
</dbReference>
<dbReference type="Gene3D" id="2.40.330.10">
    <property type="entry name" value="DNA-binding pseudobarrel domain"/>
    <property type="match status" value="2"/>
</dbReference>
<comment type="subcellular location">
    <subcellularLocation>
        <location evidence="1">Nucleus</location>
    </subcellularLocation>
</comment>
<name>N1QWS7_AEGTA</name>
<dbReference type="GO" id="GO:0005634">
    <property type="term" value="C:nucleus"/>
    <property type="evidence" value="ECO:0007669"/>
    <property type="project" value="UniProtKB-SubCell"/>
</dbReference>
<evidence type="ECO:0000259" key="7">
    <source>
        <dbReference type="PROSITE" id="PS50863"/>
    </source>
</evidence>
<evidence type="ECO:0000256" key="4">
    <source>
        <dbReference type="ARBA" id="ARBA00023163"/>
    </source>
</evidence>
<evidence type="ECO:0000256" key="2">
    <source>
        <dbReference type="ARBA" id="ARBA00023015"/>
    </source>
</evidence>
<dbReference type="PANTHER" id="PTHR31674:SF95">
    <property type="entry name" value="B3 DOMAIN-CONTAINING PROTEIN OS03G0212300"/>
    <property type="match status" value="1"/>
</dbReference>
<proteinExistence type="predicted"/>
<keyword evidence="4" id="KW-0804">Transcription</keyword>
<dbReference type="AlphaFoldDB" id="N1QWS7"/>
<evidence type="ECO:0000256" key="1">
    <source>
        <dbReference type="ARBA" id="ARBA00004123"/>
    </source>
</evidence>
<sequence length="261" mass="28461">MYLGRGWEQFTRAHDLRLRYFLVFTFDGDAVLTLKVFDVSMCQRHYKHDDDMSTVSSSDGDSGNNNSSVGDSGSNNGSVGDSGSNSSSTAEMDAENGPASQFSPMLRKCNLNVSVDFQLAHGYAERSKVELRMRGKSWPVHLKHNPNTGGRPRAWFRYGWHQFCVDNSLGEGDTCFFRAICQGSASTGGEDHLTQGGGEEAGRQIPGLRRGPPLHASAWLAGVTSFVAMHGHGFASSVPHLLSTQLSSPVIRVLCMYHAVQ</sequence>
<organism evidence="8">
    <name type="scientific">Aegilops tauschii</name>
    <name type="common">Tausch's goatgrass</name>
    <name type="synonym">Aegilops squarrosa</name>
    <dbReference type="NCBI Taxonomy" id="37682"/>
    <lineage>
        <taxon>Eukaryota</taxon>
        <taxon>Viridiplantae</taxon>
        <taxon>Streptophyta</taxon>
        <taxon>Embryophyta</taxon>
        <taxon>Tracheophyta</taxon>
        <taxon>Spermatophyta</taxon>
        <taxon>Magnoliopsida</taxon>
        <taxon>Liliopsida</taxon>
        <taxon>Poales</taxon>
        <taxon>Poaceae</taxon>
        <taxon>BOP clade</taxon>
        <taxon>Pooideae</taxon>
        <taxon>Triticodae</taxon>
        <taxon>Triticeae</taxon>
        <taxon>Triticinae</taxon>
        <taxon>Aegilops</taxon>
    </lineage>
</organism>
<protein>
    <submittedName>
        <fullName evidence="8">B3 domain-containing protein</fullName>
    </submittedName>
</protein>
<dbReference type="PANTHER" id="PTHR31674">
    <property type="entry name" value="B3 DOMAIN-CONTAINING PROTEIN REM-LIKE 3-RELATED"/>
    <property type="match status" value="1"/>
</dbReference>
<reference evidence="8" key="1">
    <citation type="submission" date="2015-06" db="UniProtKB">
        <authorList>
            <consortium name="EnsemblPlants"/>
        </authorList>
    </citation>
    <scope>IDENTIFICATION</scope>
</reference>
<dbReference type="InterPro" id="IPR003340">
    <property type="entry name" value="B3_DNA-bd"/>
</dbReference>
<evidence type="ECO:0000313" key="8">
    <source>
        <dbReference type="EnsemblPlants" id="EMT14307"/>
    </source>
</evidence>
<dbReference type="EnsemblPlants" id="EMT14307">
    <property type="protein sequence ID" value="EMT14307"/>
    <property type="gene ID" value="F775_18300"/>
</dbReference>
<dbReference type="InterPro" id="IPR039218">
    <property type="entry name" value="REM_fam"/>
</dbReference>
<dbReference type="InterPro" id="IPR015300">
    <property type="entry name" value="DNA-bd_pseudobarrel_sf"/>
</dbReference>
<feature type="region of interest" description="Disordered" evidence="6">
    <location>
        <begin position="50"/>
        <end position="99"/>
    </location>
</feature>
<dbReference type="CDD" id="cd10017">
    <property type="entry name" value="B3_DNA"/>
    <property type="match status" value="2"/>
</dbReference>
<keyword evidence="2" id="KW-0805">Transcription regulation</keyword>
<dbReference type="PROSITE" id="PS50863">
    <property type="entry name" value="B3"/>
    <property type="match status" value="2"/>
</dbReference>